<comment type="caution">
    <text evidence="1">The sequence shown here is derived from an EMBL/GenBank/DDBJ whole genome shotgun (WGS) entry which is preliminary data.</text>
</comment>
<name>A0A832M2G0_9CYAN</name>
<protein>
    <submittedName>
        <fullName evidence="1">Uncharacterized protein</fullName>
    </submittedName>
</protein>
<organism evidence="1">
    <name type="scientific">Oscillatoriales cyanobacterium SpSt-402</name>
    <dbReference type="NCBI Taxonomy" id="2282168"/>
    <lineage>
        <taxon>Bacteria</taxon>
        <taxon>Bacillati</taxon>
        <taxon>Cyanobacteriota</taxon>
        <taxon>Cyanophyceae</taxon>
        <taxon>Oscillatoriophycideae</taxon>
        <taxon>Oscillatoriales</taxon>
    </lineage>
</organism>
<gene>
    <name evidence="1" type="ORF">ENR47_03315</name>
</gene>
<accession>A0A832M2G0</accession>
<dbReference type="EMBL" id="DSRD01000215">
    <property type="protein sequence ID" value="HGW93304.1"/>
    <property type="molecule type" value="Genomic_DNA"/>
</dbReference>
<reference evidence="1" key="1">
    <citation type="journal article" date="2020" name="mSystems">
        <title>Genome- and Community-Level Interaction Insights into Carbon Utilization and Element Cycling Functions of Hydrothermarchaeota in Hydrothermal Sediment.</title>
        <authorList>
            <person name="Zhou Z."/>
            <person name="Liu Y."/>
            <person name="Xu W."/>
            <person name="Pan J."/>
            <person name="Luo Z.H."/>
            <person name="Li M."/>
        </authorList>
    </citation>
    <scope>NUCLEOTIDE SEQUENCE [LARGE SCALE GENOMIC DNA]</scope>
    <source>
        <strain evidence="1">SpSt-402</strain>
    </source>
</reference>
<evidence type="ECO:0000313" key="1">
    <source>
        <dbReference type="EMBL" id="HGW93304.1"/>
    </source>
</evidence>
<dbReference type="AlphaFoldDB" id="A0A832M2G0"/>
<sequence>MAVAGLGGMLGLLALKNLFFPPIPVAAPAAAQPQTVIVQPPLPEKKPYSYRHCEPGGLFGWGQNCREERGW</sequence>
<proteinExistence type="predicted"/>